<dbReference type="PANTHER" id="PTHR34284:SF1">
    <property type="entry name" value="FG-GAP REPEAT-CONTAINING PROTEIN"/>
    <property type="match status" value="1"/>
</dbReference>
<feature type="transmembrane region" description="Helical" evidence="1">
    <location>
        <begin position="666"/>
        <end position="685"/>
    </location>
</feature>
<evidence type="ECO:0000313" key="3">
    <source>
        <dbReference type="EMBL" id="ATG70689.1"/>
    </source>
</evidence>
<keyword evidence="2" id="KW-0732">Signal</keyword>
<keyword evidence="1" id="KW-0472">Membrane</keyword>
<keyword evidence="1" id="KW-1133">Transmembrane helix</keyword>
<evidence type="ECO:0000256" key="1">
    <source>
        <dbReference type="SAM" id="Phobius"/>
    </source>
</evidence>
<accession>A0A3Q8BT73</accession>
<feature type="chain" id="PRO_5018745104" evidence="2">
    <location>
        <begin position="22"/>
        <end position="707"/>
    </location>
</feature>
<dbReference type="AlphaFoldDB" id="A0A3Q8BT73"/>
<protein>
    <submittedName>
        <fullName evidence="3">FG-GAP repeat-containing protein</fullName>
    </submittedName>
</protein>
<dbReference type="PANTHER" id="PTHR34284">
    <property type="entry name" value="FG-GAP REPEAT-CONTAINING PROTEIN"/>
    <property type="match status" value="1"/>
</dbReference>
<keyword evidence="1" id="KW-0812">Transmembrane</keyword>
<name>A0A3Q8BT73_9CONI</name>
<reference evidence="3" key="1">
    <citation type="submission" date="2016-12" db="EMBL/GenBank/DDBJ databases">
        <title>Cupressaceae transcriptome phylogeny.</title>
        <authorList>
            <person name="Mao K."/>
            <person name="Ruhsam M."/>
        </authorList>
    </citation>
    <scope>NUCLEOTIDE SEQUENCE</scope>
</reference>
<dbReference type="EMBL" id="KY314862">
    <property type="protein sequence ID" value="ATG70689.1"/>
    <property type="molecule type" value="mRNA"/>
</dbReference>
<sequence length="707" mass="78312">MRKRDLGILMLAAIAIFFCLQNEGDFSFREAWFHLTEEYPFKNEAERLPSPLITDLNGDGRSEILVATHDAKIQVLEPHVGSADEGFSEARLIAEVSLLPERVRIAAGRRPVAMSTGFVDSVYKQGEIRKQILVVVTAGWSVMCFDHNLKKLWETNIQEDFPHGAHHREVAISISNYTLKHGDVGLVIVGGRMELQPHLFLDPFEEAIIAEKNAERHQRSVEEKEGVEAGSTKLSGQDLRHFSYYAFAGRSGIQRWKHRSEDLEHHLSDSSELIPQYNYKLDAQALNSRRPGEVECKEFRESILGVMPHHWERREDTKFELAHFRKHKRKTLKKVPGKKASPLDKLDDKHVFGKDTNNKIVGAIGKAAEYAASSKKRKRNLYFPMITNHTQLWWIPNVLVAHQKEGIEAIHLASGRTICKLHLQEGGLHADINGDGVLDHVQAVGGGGAEQTVSTGTMEILRPCWAVASSGVPVREQLFNASICRYSPFGVFHQGDFSSQTFGHNTVNAAPIEVATPILIPRNNGHKHQKGSHGDVIFLTSRGEVTSYAAGVHGQGAIRRWQLLTGSSWSNLPSPAGMVEEKVVPTLKALALHVHGHGSQEVVLVAGEQEATIISPSGSLLASFLLPSPPILPLLDSDFSNDGLTDLVLVTSNGIYGFVQTRQPGALFFSSLVGCLIIVMAVILVSQHFNSTKSKPRAFERKSIDPR</sequence>
<proteinExistence type="evidence at transcript level"/>
<feature type="signal peptide" evidence="2">
    <location>
        <begin position="1"/>
        <end position="21"/>
    </location>
</feature>
<organism evidence="3">
    <name type="scientific">Cupressus gigantea</name>
    <dbReference type="NCBI Taxonomy" id="329084"/>
    <lineage>
        <taxon>Eukaryota</taxon>
        <taxon>Viridiplantae</taxon>
        <taxon>Streptophyta</taxon>
        <taxon>Embryophyta</taxon>
        <taxon>Tracheophyta</taxon>
        <taxon>Spermatophyta</taxon>
        <taxon>Pinopsida</taxon>
        <taxon>Pinidae</taxon>
        <taxon>Conifers II</taxon>
        <taxon>Cupressales</taxon>
        <taxon>Cupressaceae</taxon>
        <taxon>Cupressus</taxon>
    </lineage>
</organism>
<evidence type="ECO:0000256" key="2">
    <source>
        <dbReference type="SAM" id="SignalP"/>
    </source>
</evidence>